<dbReference type="NCBIfam" id="TIGR03991">
    <property type="entry name" value="alt_bact_glmU"/>
    <property type="match status" value="1"/>
</dbReference>
<dbReference type="PANTHER" id="PTHR43584:SF9">
    <property type="entry name" value="TRANSFERASE HEXAPEPTIDE REPEAT CONTAINING PROTEIN"/>
    <property type="match status" value="1"/>
</dbReference>
<dbReference type="InterPro" id="IPR023917">
    <property type="entry name" value="Bifunctiontional_GlmU_bac-type"/>
</dbReference>
<dbReference type="SUPFAM" id="SSF51161">
    <property type="entry name" value="Trimeric LpxA-like enzymes"/>
    <property type="match status" value="1"/>
</dbReference>
<keyword evidence="4" id="KW-1185">Reference proteome</keyword>
<dbReference type="Pfam" id="PF13562">
    <property type="entry name" value="NTP_transf_4"/>
    <property type="match status" value="1"/>
</dbReference>
<evidence type="ECO:0000256" key="2">
    <source>
        <dbReference type="ARBA" id="ARBA00023315"/>
    </source>
</evidence>
<organism evidence="3 4">
    <name type="scientific">Rhodocytophaga aerolata</name>
    <dbReference type="NCBI Taxonomy" id="455078"/>
    <lineage>
        <taxon>Bacteria</taxon>
        <taxon>Pseudomonadati</taxon>
        <taxon>Bacteroidota</taxon>
        <taxon>Cytophagia</taxon>
        <taxon>Cytophagales</taxon>
        <taxon>Rhodocytophagaceae</taxon>
        <taxon>Rhodocytophaga</taxon>
    </lineage>
</organism>
<dbReference type="Gene3D" id="2.160.10.10">
    <property type="entry name" value="Hexapeptide repeat proteins"/>
    <property type="match status" value="1"/>
</dbReference>
<sequence>MNYLLFDDPTLRMSLMPFTLTRPIAELRCGIATISQKWQHLLNATPSYITEAYLQDKFPGIRSGKNLYINGAVCPVEPLLKVLDKLKAGEKLMQGDTCIALKTDDFFEDTEKLMVAISQAKGKEFPEPLTVIRQVYDLFIQNGAQIRYDFHWLTKGRESVPITDKHTSVYNPKEVFVEEGAVIISAVLNANAGPIYIGKNAEVQEGSLVRGAFAICEGSILHMGSKMRGDNTIGPYCKVGGEITNSVFMGYSNKAHEGYLGNSVIGEWCNIGADTNTSNMKNDYGSIKIWSYAENKLVNTGLQFCGLMMGDHSKAGINTMFNTGSVVGVSANIFGGDFPPKFVPSFSWGGAKGLEVYQLEKALDVAEKALQRRGKTFEAADKKILEHVFQLTHRSNKRIGFK</sequence>
<proteinExistence type="predicted"/>
<protein>
    <submittedName>
        <fullName evidence="3">GlmU family protein</fullName>
    </submittedName>
</protein>
<dbReference type="InterPro" id="IPR050065">
    <property type="entry name" value="GlmU-like"/>
</dbReference>
<dbReference type="Proteomes" id="UP001168528">
    <property type="component" value="Unassembled WGS sequence"/>
</dbReference>
<keyword evidence="2" id="KW-0012">Acyltransferase</keyword>
<dbReference type="RefSeq" id="WP_302039863.1">
    <property type="nucleotide sequence ID" value="NZ_JAUKPO010000016.1"/>
</dbReference>
<keyword evidence="1" id="KW-0808">Transferase</keyword>
<reference evidence="3" key="1">
    <citation type="submission" date="2023-07" db="EMBL/GenBank/DDBJ databases">
        <title>The genome sequence of Rhodocytophaga aerolata KACC 12507.</title>
        <authorList>
            <person name="Zhang X."/>
        </authorList>
    </citation>
    <scope>NUCLEOTIDE SEQUENCE</scope>
    <source>
        <strain evidence="3">KACC 12507</strain>
    </source>
</reference>
<accession>A0ABT8RAD8</accession>
<dbReference type="EMBL" id="JAUKPO010000016">
    <property type="protein sequence ID" value="MDO1449061.1"/>
    <property type="molecule type" value="Genomic_DNA"/>
</dbReference>
<evidence type="ECO:0000313" key="4">
    <source>
        <dbReference type="Proteomes" id="UP001168528"/>
    </source>
</evidence>
<dbReference type="PANTHER" id="PTHR43584">
    <property type="entry name" value="NUCLEOTIDYL TRANSFERASE"/>
    <property type="match status" value="1"/>
</dbReference>
<evidence type="ECO:0000313" key="3">
    <source>
        <dbReference type="EMBL" id="MDO1449061.1"/>
    </source>
</evidence>
<dbReference type="InterPro" id="IPR011004">
    <property type="entry name" value="Trimer_LpxA-like_sf"/>
</dbReference>
<comment type="caution">
    <text evidence="3">The sequence shown here is derived from an EMBL/GenBank/DDBJ whole genome shotgun (WGS) entry which is preliminary data.</text>
</comment>
<evidence type="ECO:0000256" key="1">
    <source>
        <dbReference type="ARBA" id="ARBA00022679"/>
    </source>
</evidence>
<gene>
    <name evidence="3" type="ORF">Q0590_22485</name>
</gene>
<name>A0ABT8RAD8_9BACT</name>